<sequence>MSLSLISLVCEVKTYFANKLKDAIAQFSATVLWYEGSRCDR</sequence>
<protein>
    <submittedName>
        <fullName evidence="1">Uncharacterized protein</fullName>
    </submittedName>
</protein>
<dbReference type="EMBL" id="AP018174">
    <property type="protein sequence ID" value="BAY16533.1"/>
    <property type="molecule type" value="Genomic_DNA"/>
</dbReference>
<evidence type="ECO:0000313" key="2">
    <source>
        <dbReference type="Proteomes" id="UP000218287"/>
    </source>
</evidence>
<dbReference type="Proteomes" id="UP000218287">
    <property type="component" value="Chromosome"/>
</dbReference>
<organism evidence="1 2">
    <name type="scientific">Anabaenopsis circularis NIES-21</name>
    <dbReference type="NCBI Taxonomy" id="1085406"/>
    <lineage>
        <taxon>Bacteria</taxon>
        <taxon>Bacillati</taxon>
        <taxon>Cyanobacteriota</taxon>
        <taxon>Cyanophyceae</taxon>
        <taxon>Nostocales</taxon>
        <taxon>Nodulariaceae</taxon>
        <taxon>Anabaenopsis</taxon>
    </lineage>
</organism>
<proteinExistence type="predicted"/>
<reference evidence="1 2" key="1">
    <citation type="submission" date="2017-06" db="EMBL/GenBank/DDBJ databases">
        <title>Genome sequencing of cyanobaciteial culture collection at National Institute for Environmental Studies (NIES).</title>
        <authorList>
            <person name="Hirose Y."/>
            <person name="Shimura Y."/>
            <person name="Fujisawa T."/>
            <person name="Nakamura Y."/>
            <person name="Kawachi M."/>
        </authorList>
    </citation>
    <scope>NUCLEOTIDE SEQUENCE [LARGE SCALE GENOMIC DNA]</scope>
    <source>
        <strain evidence="1 2">NIES-21</strain>
    </source>
</reference>
<name>A0A1Z4GG85_9CYAN</name>
<evidence type="ECO:0000313" key="1">
    <source>
        <dbReference type="EMBL" id="BAY16533.1"/>
    </source>
</evidence>
<accession>A0A1Z4GG85</accession>
<keyword evidence="2" id="KW-1185">Reference proteome</keyword>
<gene>
    <name evidence="1" type="ORF">NIES21_23630</name>
</gene>
<dbReference type="AlphaFoldDB" id="A0A1Z4GG85"/>